<accession>A0A6G5A3M9</accession>
<sequence>MHCDYVLWNVVVFVVVVATSIAKKPCEGGGEKNCTGKEKWCLVDENGGVHEKCRDLDCSSSRFSDWFQCEGDTTLACHKSPTDDICVCSCVKKFCDRNEGQKCSGKTKWCFNETAGFTEMCGESGCDASKSKWKVCKSPGTKMSCEKTSGGDVCHCNCVERVCSNQEGDRCPSNKMKWCMTSDKGHNTESCNDRNCHPSKLPWKLCHRSGYKAACHKTTADTCVCTCVKG</sequence>
<proteinExistence type="predicted"/>
<evidence type="ECO:0000256" key="1">
    <source>
        <dbReference type="SAM" id="Phobius"/>
    </source>
</evidence>
<dbReference type="EMBL" id="GIKN01002915">
    <property type="protein sequence ID" value="NIE45188.1"/>
    <property type="molecule type" value="Transcribed_RNA"/>
</dbReference>
<name>A0A6G5A3M9_RHIMP</name>
<keyword evidence="1" id="KW-0472">Membrane</keyword>
<keyword evidence="1" id="KW-0812">Transmembrane</keyword>
<protein>
    <submittedName>
        <fullName evidence="2">Putative secreted protein</fullName>
    </submittedName>
</protein>
<reference evidence="2" key="1">
    <citation type="submission" date="2020-03" db="EMBL/GenBank/DDBJ databases">
        <title>A transcriptome and proteome of the tick Rhipicephalus microplus shaped by the genetic composition of its hosts and developmental stage.</title>
        <authorList>
            <person name="Garcia G.R."/>
            <person name="Ribeiro J.M.C."/>
            <person name="Maruyama S.R."/>
            <person name="Gardinasse L.G."/>
            <person name="Nelson K."/>
            <person name="Ferreira B.R."/>
            <person name="Andrade T.G."/>
            <person name="Santos I.K.F.M."/>
        </authorList>
    </citation>
    <scope>NUCLEOTIDE SEQUENCE</scope>
    <source>
        <strain evidence="2">NSGR</strain>
        <tissue evidence="2">Salivary glands</tissue>
    </source>
</reference>
<organism evidence="2">
    <name type="scientific">Rhipicephalus microplus</name>
    <name type="common">Cattle tick</name>
    <name type="synonym">Boophilus microplus</name>
    <dbReference type="NCBI Taxonomy" id="6941"/>
    <lineage>
        <taxon>Eukaryota</taxon>
        <taxon>Metazoa</taxon>
        <taxon>Ecdysozoa</taxon>
        <taxon>Arthropoda</taxon>
        <taxon>Chelicerata</taxon>
        <taxon>Arachnida</taxon>
        <taxon>Acari</taxon>
        <taxon>Parasitiformes</taxon>
        <taxon>Ixodida</taxon>
        <taxon>Ixodoidea</taxon>
        <taxon>Ixodidae</taxon>
        <taxon>Rhipicephalinae</taxon>
        <taxon>Rhipicephalus</taxon>
        <taxon>Boophilus</taxon>
    </lineage>
</organism>
<dbReference type="VEuPathDB" id="VectorBase:LOC119167588"/>
<dbReference type="AlphaFoldDB" id="A0A6G5A3M9"/>
<feature type="transmembrane region" description="Helical" evidence="1">
    <location>
        <begin position="6"/>
        <end position="22"/>
    </location>
</feature>
<evidence type="ECO:0000313" key="2">
    <source>
        <dbReference type="EMBL" id="NIE45188.1"/>
    </source>
</evidence>
<keyword evidence="1" id="KW-1133">Transmembrane helix</keyword>